<evidence type="ECO:0000259" key="1">
    <source>
        <dbReference type="Pfam" id="PF13592"/>
    </source>
</evidence>
<sequence length="152" mass="16836">MRAVGSAIELENRRKDAVRRIRAGGRVADVANDLGVSRVTVSKWKKTAIEGGLRALNAVPQHVLQSRMSSEQKRQLKKILIGGALARGYPTDLWTCDRIAHVVLEEFGVSYNSAHLGRVLLKMGYSCQKTPVVHANTMMQQHESFEAKLGNE</sequence>
<feature type="domain" description="Winged helix-turn helix" evidence="1">
    <location>
        <begin position="91"/>
        <end position="146"/>
    </location>
</feature>
<dbReference type="Pfam" id="PF13384">
    <property type="entry name" value="HTH_23"/>
    <property type="match status" value="1"/>
</dbReference>
<dbReference type="InterPro" id="IPR025959">
    <property type="entry name" value="Winged_HTH_dom"/>
</dbReference>
<organism evidence="2 3">
    <name type="scientific">Novipirellula rosea</name>
    <dbReference type="NCBI Taxonomy" id="1031540"/>
    <lineage>
        <taxon>Bacteria</taxon>
        <taxon>Pseudomonadati</taxon>
        <taxon>Planctomycetota</taxon>
        <taxon>Planctomycetia</taxon>
        <taxon>Pirellulales</taxon>
        <taxon>Pirellulaceae</taxon>
        <taxon>Novipirellula</taxon>
    </lineage>
</organism>
<dbReference type="InterPro" id="IPR009057">
    <property type="entry name" value="Homeodomain-like_sf"/>
</dbReference>
<dbReference type="Pfam" id="PF13592">
    <property type="entry name" value="HTH_33"/>
    <property type="match status" value="1"/>
</dbReference>
<keyword evidence="3" id="KW-1185">Reference proteome</keyword>
<dbReference type="EMBL" id="BAABGA010000030">
    <property type="protein sequence ID" value="GAA4453201.1"/>
    <property type="molecule type" value="Genomic_DNA"/>
</dbReference>
<evidence type="ECO:0000313" key="3">
    <source>
        <dbReference type="Proteomes" id="UP001500840"/>
    </source>
</evidence>
<proteinExistence type="predicted"/>
<comment type="caution">
    <text evidence="2">The sequence shown here is derived from an EMBL/GenBank/DDBJ whole genome shotgun (WGS) entry which is preliminary data.</text>
</comment>
<evidence type="ECO:0000313" key="2">
    <source>
        <dbReference type="EMBL" id="GAA4453201.1"/>
    </source>
</evidence>
<reference evidence="3" key="1">
    <citation type="journal article" date="2019" name="Int. J. Syst. Evol. Microbiol.">
        <title>The Global Catalogue of Microorganisms (GCM) 10K type strain sequencing project: providing services to taxonomists for standard genome sequencing and annotation.</title>
        <authorList>
            <consortium name="The Broad Institute Genomics Platform"/>
            <consortium name="The Broad Institute Genome Sequencing Center for Infectious Disease"/>
            <person name="Wu L."/>
            <person name="Ma J."/>
        </authorList>
    </citation>
    <scope>NUCLEOTIDE SEQUENCE [LARGE SCALE GENOMIC DNA]</scope>
    <source>
        <strain evidence="3">JCM 17759</strain>
    </source>
</reference>
<dbReference type="Proteomes" id="UP001500840">
    <property type="component" value="Unassembled WGS sequence"/>
</dbReference>
<dbReference type="Gene3D" id="1.10.10.10">
    <property type="entry name" value="Winged helix-like DNA-binding domain superfamily/Winged helix DNA-binding domain"/>
    <property type="match status" value="1"/>
</dbReference>
<protein>
    <recommendedName>
        <fullName evidence="1">Winged helix-turn helix domain-containing protein</fullName>
    </recommendedName>
</protein>
<dbReference type="SUPFAM" id="SSF46689">
    <property type="entry name" value="Homeodomain-like"/>
    <property type="match status" value="1"/>
</dbReference>
<gene>
    <name evidence="2" type="ORF">GCM10023156_23800</name>
</gene>
<dbReference type="RefSeq" id="WP_345322236.1">
    <property type="nucleotide sequence ID" value="NZ_BAABGA010000030.1"/>
</dbReference>
<dbReference type="InterPro" id="IPR036388">
    <property type="entry name" value="WH-like_DNA-bd_sf"/>
</dbReference>
<name>A0ABP8MRA6_9BACT</name>
<accession>A0ABP8MRA6</accession>